<sequence length="278" mass="31494">MGPYKAPAPSESMLKAMASQGPVFAERFYNDDYEDADENRNYVEVQVFERTPSGTIISREPGGGEGGARRTQSYYVDVPPVHVSARPAYDDYYEERPLSRRERQSKQSLYFEESVGPPFQRLEGAPPYDRMERLERLDRLDRLDRLERLDQLKRGRPASSVAVSRQPSQMPITLPPTTVVVNLGESIGPPATVSGYDLQRHPSQRSQEEVRAPRYQQPPPAPLTTQMTQKMRELARQYQQPMGDDVVSMTERVIYEVIRKKESATESSEGAASPTPVK</sequence>
<proteinExistence type="predicted"/>
<dbReference type="AlphaFoldDB" id="A0A9J6FU42"/>
<dbReference type="Proteomes" id="UP000821853">
    <property type="component" value="Chromosome 2"/>
</dbReference>
<protein>
    <submittedName>
        <fullName evidence="2">Uncharacterized protein</fullName>
    </submittedName>
</protein>
<name>A0A9J6FU42_HAELO</name>
<feature type="compositionally biased region" description="Low complexity" evidence="1">
    <location>
        <begin position="265"/>
        <end position="278"/>
    </location>
</feature>
<feature type="region of interest" description="Disordered" evidence="1">
    <location>
        <begin position="191"/>
        <end position="224"/>
    </location>
</feature>
<organism evidence="2 3">
    <name type="scientific">Haemaphysalis longicornis</name>
    <name type="common">Bush tick</name>
    <dbReference type="NCBI Taxonomy" id="44386"/>
    <lineage>
        <taxon>Eukaryota</taxon>
        <taxon>Metazoa</taxon>
        <taxon>Ecdysozoa</taxon>
        <taxon>Arthropoda</taxon>
        <taxon>Chelicerata</taxon>
        <taxon>Arachnida</taxon>
        <taxon>Acari</taxon>
        <taxon>Parasitiformes</taxon>
        <taxon>Ixodida</taxon>
        <taxon>Ixodoidea</taxon>
        <taxon>Ixodidae</taxon>
        <taxon>Haemaphysalinae</taxon>
        <taxon>Haemaphysalis</taxon>
    </lineage>
</organism>
<dbReference type="VEuPathDB" id="VectorBase:HLOH_059940"/>
<gene>
    <name evidence="2" type="ORF">HPB48_010286</name>
</gene>
<dbReference type="OrthoDB" id="6513902at2759"/>
<dbReference type="EMBL" id="JABSTR010000004">
    <property type="protein sequence ID" value="KAH9366299.1"/>
    <property type="molecule type" value="Genomic_DNA"/>
</dbReference>
<evidence type="ECO:0000313" key="2">
    <source>
        <dbReference type="EMBL" id="KAH9366299.1"/>
    </source>
</evidence>
<accession>A0A9J6FU42</accession>
<comment type="caution">
    <text evidence="2">The sequence shown here is derived from an EMBL/GenBank/DDBJ whole genome shotgun (WGS) entry which is preliminary data.</text>
</comment>
<keyword evidence="3" id="KW-1185">Reference proteome</keyword>
<feature type="region of interest" description="Disordered" evidence="1">
    <location>
        <begin position="259"/>
        <end position="278"/>
    </location>
</feature>
<evidence type="ECO:0000256" key="1">
    <source>
        <dbReference type="SAM" id="MobiDB-lite"/>
    </source>
</evidence>
<reference evidence="2 3" key="1">
    <citation type="journal article" date="2020" name="Cell">
        <title>Large-Scale Comparative Analyses of Tick Genomes Elucidate Their Genetic Diversity and Vector Capacities.</title>
        <authorList>
            <consortium name="Tick Genome and Microbiome Consortium (TIGMIC)"/>
            <person name="Jia N."/>
            <person name="Wang J."/>
            <person name="Shi W."/>
            <person name="Du L."/>
            <person name="Sun Y."/>
            <person name="Zhan W."/>
            <person name="Jiang J.F."/>
            <person name="Wang Q."/>
            <person name="Zhang B."/>
            <person name="Ji P."/>
            <person name="Bell-Sakyi L."/>
            <person name="Cui X.M."/>
            <person name="Yuan T.T."/>
            <person name="Jiang B.G."/>
            <person name="Yang W.F."/>
            <person name="Lam T.T."/>
            <person name="Chang Q.C."/>
            <person name="Ding S.J."/>
            <person name="Wang X.J."/>
            <person name="Zhu J.G."/>
            <person name="Ruan X.D."/>
            <person name="Zhao L."/>
            <person name="Wei J.T."/>
            <person name="Ye R.Z."/>
            <person name="Que T.C."/>
            <person name="Du C.H."/>
            <person name="Zhou Y.H."/>
            <person name="Cheng J.X."/>
            <person name="Dai P.F."/>
            <person name="Guo W.B."/>
            <person name="Han X.H."/>
            <person name="Huang E.J."/>
            <person name="Li L.F."/>
            <person name="Wei W."/>
            <person name="Gao Y.C."/>
            <person name="Liu J.Z."/>
            <person name="Shao H.Z."/>
            <person name="Wang X."/>
            <person name="Wang C.C."/>
            <person name="Yang T.C."/>
            <person name="Huo Q.B."/>
            <person name="Li W."/>
            <person name="Chen H.Y."/>
            <person name="Chen S.E."/>
            <person name="Zhou L.G."/>
            <person name="Ni X.B."/>
            <person name="Tian J.H."/>
            <person name="Sheng Y."/>
            <person name="Liu T."/>
            <person name="Pan Y.S."/>
            <person name="Xia L.Y."/>
            <person name="Li J."/>
            <person name="Zhao F."/>
            <person name="Cao W.C."/>
        </authorList>
    </citation>
    <scope>NUCLEOTIDE SEQUENCE [LARGE SCALE GENOMIC DNA]</scope>
    <source>
        <strain evidence="2">HaeL-2018</strain>
    </source>
</reference>
<evidence type="ECO:0000313" key="3">
    <source>
        <dbReference type="Proteomes" id="UP000821853"/>
    </source>
</evidence>